<sequence length="151" mass="16230">MAPHSHNKCYHSAHIRQFISKSSYVDRSASADDSELNIESLIENLKNMIMKKLSVSYVAESSVSLPASSAASFSTASSQSSALASVSDSPAPAISVPATSTLTTSGFATSAFLTSSPCFKEMLCRLSEPHFSAYTLLLFLSISRIIYYIKT</sequence>
<organism evidence="1">
    <name type="scientific">Ajellomyces dermatitidis (strain ATCC 18188 / CBS 674.68)</name>
    <name type="common">Blastomyces dermatitidis</name>
    <dbReference type="NCBI Taxonomy" id="653446"/>
    <lineage>
        <taxon>Eukaryota</taxon>
        <taxon>Fungi</taxon>
        <taxon>Dikarya</taxon>
        <taxon>Ascomycota</taxon>
        <taxon>Pezizomycotina</taxon>
        <taxon>Eurotiomycetes</taxon>
        <taxon>Eurotiomycetidae</taxon>
        <taxon>Onygenales</taxon>
        <taxon>Ajellomycetaceae</taxon>
        <taxon>Blastomyces</taxon>
    </lineage>
</organism>
<name>F2TU91_AJEDA</name>
<dbReference type="EMBL" id="GG749729">
    <property type="protein sequence ID" value="EGE86804.2"/>
    <property type="molecule type" value="Genomic_DNA"/>
</dbReference>
<gene>
    <name evidence="1" type="ORF">BDDG_09754</name>
</gene>
<protein>
    <submittedName>
        <fullName evidence="1">Uncharacterized protein</fullName>
    </submittedName>
</protein>
<dbReference type="Proteomes" id="UP000007802">
    <property type="component" value="Unassembled WGS sequence"/>
</dbReference>
<dbReference type="AlphaFoldDB" id="F2TU91"/>
<proteinExistence type="predicted"/>
<accession>F2TU91</accession>
<dbReference type="HOGENOM" id="CLU_044088_1_0_1"/>
<feature type="non-terminal residue" evidence="1">
    <location>
        <position position="151"/>
    </location>
</feature>
<evidence type="ECO:0000313" key="1">
    <source>
        <dbReference type="EMBL" id="EGE86804.2"/>
    </source>
</evidence>
<reference evidence="1" key="1">
    <citation type="submission" date="2010-03" db="EMBL/GenBank/DDBJ databases">
        <title>Annotation of Blastomyces dermatitidis strain ATCC 18188.</title>
        <authorList>
            <consortium name="The Broad Institute Genome Sequencing Platform"/>
            <consortium name="Broad Institute Genome Sequencing Center for Infectious Disease."/>
            <person name="Cuomo C."/>
            <person name="Klein B."/>
            <person name="Sullivan T."/>
            <person name="Heitman J."/>
            <person name="Young S."/>
            <person name="Zeng Q."/>
            <person name="Gargeya S."/>
            <person name="Alvarado L."/>
            <person name="Berlin A.M."/>
            <person name="Chapman S.B."/>
            <person name="Chen Z."/>
            <person name="Freedman E."/>
            <person name="Gellesch M."/>
            <person name="Goldberg J."/>
            <person name="Griggs A."/>
            <person name="Gujja S."/>
            <person name="Heilman E."/>
            <person name="Heiman D."/>
            <person name="Howarth C."/>
            <person name="Mehta T."/>
            <person name="Neiman D."/>
            <person name="Pearson M."/>
            <person name="Roberts A."/>
            <person name="Saif S."/>
            <person name="Shea T."/>
            <person name="Shenoy N."/>
            <person name="Sisk P."/>
            <person name="Stolte C."/>
            <person name="Sykes S."/>
            <person name="White J."/>
            <person name="Yandava C."/>
            <person name="Haas B."/>
            <person name="Nusbaum C."/>
            <person name="Birren B."/>
        </authorList>
    </citation>
    <scope>NUCLEOTIDE SEQUENCE [LARGE SCALE GENOMIC DNA]</scope>
    <source>
        <strain evidence="1">ATCC 18188</strain>
    </source>
</reference>